<protein>
    <recommendedName>
        <fullName evidence="3">Rho-GAP domain-containing protein</fullName>
    </recommendedName>
</protein>
<dbReference type="InterPro" id="IPR008936">
    <property type="entry name" value="Rho_GTPase_activation_prot"/>
</dbReference>
<dbReference type="Pfam" id="PF00620">
    <property type="entry name" value="RhoGAP"/>
    <property type="match status" value="1"/>
</dbReference>
<dbReference type="AlphaFoldDB" id="A0A2I0VRQ1"/>
<proteinExistence type="predicted"/>
<gene>
    <name evidence="4" type="ORF">MA16_Dca024285</name>
</gene>
<keyword evidence="1" id="KW-0343">GTPase activation</keyword>
<dbReference type="Gene3D" id="3.90.810.10">
    <property type="entry name" value="CRIB domain"/>
    <property type="match status" value="1"/>
</dbReference>
<feature type="domain" description="Rho-GAP" evidence="3">
    <location>
        <begin position="143"/>
        <end position="328"/>
    </location>
</feature>
<dbReference type="GO" id="GO:0007165">
    <property type="term" value="P:signal transduction"/>
    <property type="evidence" value="ECO:0007669"/>
    <property type="project" value="InterPro"/>
</dbReference>
<reference evidence="4 5" key="1">
    <citation type="journal article" date="2016" name="Sci. Rep.">
        <title>The Dendrobium catenatum Lindl. genome sequence provides insights into polysaccharide synthase, floral development and adaptive evolution.</title>
        <authorList>
            <person name="Zhang G.Q."/>
            <person name="Xu Q."/>
            <person name="Bian C."/>
            <person name="Tsai W.C."/>
            <person name="Yeh C.M."/>
            <person name="Liu K.W."/>
            <person name="Yoshida K."/>
            <person name="Zhang L.S."/>
            <person name="Chang S.B."/>
            <person name="Chen F."/>
            <person name="Shi Y."/>
            <person name="Su Y.Y."/>
            <person name="Zhang Y.Q."/>
            <person name="Chen L.J."/>
            <person name="Yin Y."/>
            <person name="Lin M."/>
            <person name="Huang H."/>
            <person name="Deng H."/>
            <person name="Wang Z.W."/>
            <person name="Zhu S.L."/>
            <person name="Zhao X."/>
            <person name="Deng C."/>
            <person name="Niu S.C."/>
            <person name="Huang J."/>
            <person name="Wang M."/>
            <person name="Liu G.H."/>
            <person name="Yang H.J."/>
            <person name="Xiao X.J."/>
            <person name="Hsiao Y.Y."/>
            <person name="Wu W.L."/>
            <person name="Chen Y.Y."/>
            <person name="Mitsuda N."/>
            <person name="Ohme-Takagi M."/>
            <person name="Luo Y.B."/>
            <person name="Van de Peer Y."/>
            <person name="Liu Z.J."/>
        </authorList>
    </citation>
    <scope>NUCLEOTIDE SEQUENCE [LARGE SCALE GENOMIC DNA]</scope>
    <source>
        <tissue evidence="4">The whole plant</tissue>
    </source>
</reference>
<organism evidence="4 5">
    <name type="scientific">Dendrobium catenatum</name>
    <dbReference type="NCBI Taxonomy" id="906689"/>
    <lineage>
        <taxon>Eukaryota</taxon>
        <taxon>Viridiplantae</taxon>
        <taxon>Streptophyta</taxon>
        <taxon>Embryophyta</taxon>
        <taxon>Tracheophyta</taxon>
        <taxon>Spermatophyta</taxon>
        <taxon>Magnoliopsida</taxon>
        <taxon>Liliopsida</taxon>
        <taxon>Asparagales</taxon>
        <taxon>Orchidaceae</taxon>
        <taxon>Epidendroideae</taxon>
        <taxon>Malaxideae</taxon>
        <taxon>Dendrobiinae</taxon>
        <taxon>Dendrobium</taxon>
    </lineage>
</organism>
<evidence type="ECO:0000256" key="2">
    <source>
        <dbReference type="SAM" id="MobiDB-lite"/>
    </source>
</evidence>
<evidence type="ECO:0000256" key="1">
    <source>
        <dbReference type="ARBA" id="ARBA00022468"/>
    </source>
</evidence>
<dbReference type="SMART" id="SM00324">
    <property type="entry name" value="RhoGAP"/>
    <property type="match status" value="1"/>
</dbReference>
<feature type="region of interest" description="Disordered" evidence="2">
    <location>
        <begin position="1"/>
        <end position="65"/>
    </location>
</feature>
<dbReference type="PANTHER" id="PTHR23177">
    <property type="entry name" value="MKIAA1688 PROTEIN"/>
    <property type="match status" value="1"/>
</dbReference>
<dbReference type="InterPro" id="IPR000198">
    <property type="entry name" value="RhoGAP_dom"/>
</dbReference>
<evidence type="ECO:0000313" key="4">
    <source>
        <dbReference type="EMBL" id="PKU66085.1"/>
    </source>
</evidence>
<name>A0A2I0VRQ1_9ASPA</name>
<dbReference type="GO" id="GO:0005096">
    <property type="term" value="F:GTPase activator activity"/>
    <property type="evidence" value="ECO:0007669"/>
    <property type="project" value="UniProtKB-KW"/>
</dbReference>
<evidence type="ECO:0000259" key="3">
    <source>
        <dbReference type="PROSITE" id="PS50238"/>
    </source>
</evidence>
<dbReference type="OrthoDB" id="185175at2759"/>
<dbReference type="Gene3D" id="1.10.555.10">
    <property type="entry name" value="Rho GTPase activation protein"/>
    <property type="match status" value="1"/>
</dbReference>
<keyword evidence="5" id="KW-1185">Reference proteome</keyword>
<dbReference type="InterPro" id="IPR044785">
    <property type="entry name" value="RopGAP1-5"/>
</dbReference>
<dbReference type="InterPro" id="IPR000095">
    <property type="entry name" value="CRIB_dom"/>
</dbReference>
<dbReference type="EMBL" id="KZ503301">
    <property type="protein sequence ID" value="PKU66085.1"/>
    <property type="molecule type" value="Genomic_DNA"/>
</dbReference>
<sequence>MTAVLRSPPQLPSSPSSPLSCSSNHGSQTLLTNSPAACGVVGREEVSKRESRGRRREEEGESEREEVEQLSVLALILTVLRKVRCRTEGEEDAGRMEIGWPTEVRHVAHVTFDRFHGFLGLPVEFEPEVPRRAPSASAKVFGVSTESMQCSYDCRGNSVPTILLSMQRSLYEQGGLRAEGIFRINAENSQEEYVRDQLNSGVVPAGIDVHCLAGLIKAWFRELPSGVLDPLSPEQVMQCQTEEDCGQLAKGLPPTEASLLNWAINLMTDVVQEEHENKMNARNVALVFAPNMTQMADPLTALMYAVQVMNFLKMLILKTLKERQGSVLEDSKTPHPDPHDENGDQSHVLQLGVQYEEKTDQAFITEDPILDDPILLPEENYSKDAVVESNEEALQELAVKGITEASTTDLETAAEILTKVHANSRRTRTGQASNSKQKRTRKLSRQSTSKSSAQAEKSKATTIVSRINSKSERVEAWR</sequence>
<dbReference type="CDD" id="cd00159">
    <property type="entry name" value="RhoGAP"/>
    <property type="match status" value="1"/>
</dbReference>
<feature type="compositionally biased region" description="Polar residues" evidence="2">
    <location>
        <begin position="24"/>
        <end position="35"/>
    </location>
</feature>
<dbReference type="PROSITE" id="PS50238">
    <property type="entry name" value="RHOGAP"/>
    <property type="match status" value="1"/>
</dbReference>
<dbReference type="SUPFAM" id="SSF48350">
    <property type="entry name" value="GTPase activation domain, GAP"/>
    <property type="match status" value="1"/>
</dbReference>
<dbReference type="PANTHER" id="PTHR23177:SF64">
    <property type="entry name" value="RHO GTPASE-ACTIVATING PROTEIN 1"/>
    <property type="match status" value="1"/>
</dbReference>
<feature type="compositionally biased region" description="Basic and acidic residues" evidence="2">
    <location>
        <begin position="42"/>
        <end position="58"/>
    </location>
</feature>
<reference evidence="4 5" key="2">
    <citation type="journal article" date="2017" name="Nature">
        <title>The Apostasia genome and the evolution of orchids.</title>
        <authorList>
            <person name="Zhang G.Q."/>
            <person name="Liu K.W."/>
            <person name="Li Z."/>
            <person name="Lohaus R."/>
            <person name="Hsiao Y.Y."/>
            <person name="Niu S.C."/>
            <person name="Wang J.Y."/>
            <person name="Lin Y.C."/>
            <person name="Xu Q."/>
            <person name="Chen L.J."/>
            <person name="Yoshida K."/>
            <person name="Fujiwara S."/>
            <person name="Wang Z.W."/>
            <person name="Zhang Y.Q."/>
            <person name="Mitsuda N."/>
            <person name="Wang M."/>
            <person name="Liu G.H."/>
            <person name="Pecoraro L."/>
            <person name="Huang H.X."/>
            <person name="Xiao X.J."/>
            <person name="Lin M."/>
            <person name="Wu X.Y."/>
            <person name="Wu W.L."/>
            <person name="Chen Y.Y."/>
            <person name="Chang S.B."/>
            <person name="Sakamoto S."/>
            <person name="Ohme-Takagi M."/>
            <person name="Yagi M."/>
            <person name="Zeng S.J."/>
            <person name="Shen C.Y."/>
            <person name="Yeh C.M."/>
            <person name="Luo Y.B."/>
            <person name="Tsai W.C."/>
            <person name="Van de Peer Y."/>
            <person name="Liu Z.J."/>
        </authorList>
    </citation>
    <scope>NUCLEOTIDE SEQUENCE [LARGE SCALE GENOMIC DNA]</scope>
    <source>
        <tissue evidence="4">The whole plant</tissue>
    </source>
</reference>
<feature type="compositionally biased region" description="Low complexity" evidence="2">
    <location>
        <begin position="446"/>
        <end position="455"/>
    </location>
</feature>
<feature type="compositionally biased region" description="Basic and acidic residues" evidence="2">
    <location>
        <begin position="469"/>
        <end position="478"/>
    </location>
</feature>
<evidence type="ECO:0000313" key="5">
    <source>
        <dbReference type="Proteomes" id="UP000233837"/>
    </source>
</evidence>
<feature type="region of interest" description="Disordered" evidence="2">
    <location>
        <begin position="422"/>
        <end position="478"/>
    </location>
</feature>
<dbReference type="FunFam" id="1.10.555.10:FF:000046">
    <property type="entry name" value="Rho GTPase-activating protein 5"/>
    <property type="match status" value="1"/>
</dbReference>
<dbReference type="SMART" id="SM00285">
    <property type="entry name" value="PBD"/>
    <property type="match status" value="1"/>
</dbReference>
<dbReference type="InterPro" id="IPR036936">
    <property type="entry name" value="CRIB_dom_sf"/>
</dbReference>
<accession>A0A2I0VRQ1</accession>
<feature type="compositionally biased region" description="Low complexity" evidence="2">
    <location>
        <begin position="13"/>
        <end position="23"/>
    </location>
</feature>
<dbReference type="Proteomes" id="UP000233837">
    <property type="component" value="Unassembled WGS sequence"/>
</dbReference>
<dbReference type="CDD" id="cd00132">
    <property type="entry name" value="CRIB"/>
    <property type="match status" value="1"/>
</dbReference>